<dbReference type="RefSeq" id="XP_037167099.1">
    <property type="nucleotide sequence ID" value="XM_037305906.1"/>
</dbReference>
<dbReference type="GeneID" id="59285647"/>
<keyword evidence="2" id="KW-1185">Reference proteome</keyword>
<organism evidence="1 2">
    <name type="scientific">Letharia columbiana</name>
    <dbReference type="NCBI Taxonomy" id="112416"/>
    <lineage>
        <taxon>Eukaryota</taxon>
        <taxon>Fungi</taxon>
        <taxon>Dikarya</taxon>
        <taxon>Ascomycota</taxon>
        <taxon>Pezizomycotina</taxon>
        <taxon>Lecanoromycetes</taxon>
        <taxon>OSLEUM clade</taxon>
        <taxon>Lecanoromycetidae</taxon>
        <taxon>Lecanorales</taxon>
        <taxon>Lecanorineae</taxon>
        <taxon>Parmeliaceae</taxon>
        <taxon>Letharia</taxon>
    </lineage>
</organism>
<dbReference type="Proteomes" id="UP000578531">
    <property type="component" value="Unassembled WGS sequence"/>
</dbReference>
<evidence type="ECO:0000313" key="2">
    <source>
        <dbReference type="Proteomes" id="UP000578531"/>
    </source>
</evidence>
<gene>
    <name evidence="1" type="ORF">HO173_003982</name>
</gene>
<accession>A0A8H6FZW2</accession>
<protein>
    <submittedName>
        <fullName evidence="1">Uncharacterized protein</fullName>
    </submittedName>
</protein>
<dbReference type="AlphaFoldDB" id="A0A8H6FZW2"/>
<reference evidence="1 2" key="1">
    <citation type="journal article" date="2020" name="Genomics">
        <title>Complete, high-quality genomes from long-read metagenomic sequencing of two wolf lichen thalli reveals enigmatic genome architecture.</title>
        <authorList>
            <person name="McKenzie S.K."/>
            <person name="Walston R.F."/>
            <person name="Allen J.L."/>
        </authorList>
    </citation>
    <scope>NUCLEOTIDE SEQUENCE [LARGE SCALE GENOMIC DNA]</scope>
    <source>
        <strain evidence="1">WasteWater2</strain>
    </source>
</reference>
<proteinExistence type="predicted"/>
<evidence type="ECO:0000313" key="1">
    <source>
        <dbReference type="EMBL" id="KAF6237781.1"/>
    </source>
</evidence>
<name>A0A8H6FZW2_9LECA</name>
<sequence>MSAITSTHTYDKIAAPDAKSGPQWNVLRWQDPVSAQGFTLDMVSYYVPPSLVARVHLWAKQRLNELNCLNTDSTPLDLHPSSTRMVSTREPEWIGNAWCYESLKVQLCFILEKRTGAATARIWSWEGPLDDRSPNLRHKGLIVYSVVPWQENCAHPDRLDTFP</sequence>
<comment type="caution">
    <text evidence="1">The sequence shown here is derived from an EMBL/GenBank/DDBJ whole genome shotgun (WGS) entry which is preliminary data.</text>
</comment>
<dbReference type="EMBL" id="JACCJC010000012">
    <property type="protein sequence ID" value="KAF6237781.1"/>
    <property type="molecule type" value="Genomic_DNA"/>
</dbReference>